<sequence length="615" mass="70697">MSKKHEPNPLYRNRENDDGNIEGNEATIHEAISSLRTLVSGEKNLKVRMDDLFMLRYLRASDFKPKEAFQKMVKVYKFKAKHEEYFCSKSPLEYKELLSQNFVTLLEDRDQRGRRLLLAKMGNIDTTKASITDCIRMNDLWIELAMDEDETQKNGMILIIDLGGFPVRLFKFLSPKATIISALKEEMRPLKHTEIHVVNTSSLLDMLISIVNPLLSARTKQHVHFHGRDWTSLHKFITPDVLPPEYGGHKPEVDFRKSQQYLYDNEEKLKDKIFSAASMAASTFEQGFAAAISRAPQLPPEWAEKAASELNETPETAQENINSLRRMVLAETNLHVRTDDAFLLRFLRARKFNCAKAFHMLQRYYVMKLRCPELFKVPRPSEKQHILEMQAQNMLDERDSSGRRVYIFRVGVQDALMRGLTIAFLGLNFGLLAWCCRGIQHSSIWAAVPHLAWHLANSQLLAHLFLKKNDVTGRDSLGWVLLLDYLLYVTLPLRLRYCVVLSVGTCASYLVAVVGLGRSDAHLLQQVIANCLLLLTANLLGLTSYYLADKQQRRAFLETRQSLEMKLVIEEQSAEQERLLLSVLPEHVAVEMRQDLVASKDSQFKKIYMSRHENV</sequence>
<dbReference type="EMBL" id="BLKM01000502">
    <property type="protein sequence ID" value="GFG34746.1"/>
    <property type="molecule type" value="Genomic_DNA"/>
</dbReference>
<dbReference type="InterPro" id="IPR036273">
    <property type="entry name" value="CRAL/TRIO_N_dom_sf"/>
</dbReference>
<dbReference type="SMART" id="SM01100">
    <property type="entry name" value="CRAL_TRIO_N"/>
    <property type="match status" value="2"/>
</dbReference>
<dbReference type="PANTHER" id="PTHR10174">
    <property type="entry name" value="ALPHA-TOCOPHEROL TRANSFER PROTEIN-RELATED"/>
    <property type="match status" value="1"/>
</dbReference>
<keyword evidence="2" id="KW-1133">Transmembrane helix</keyword>
<feature type="transmembrane region" description="Helical" evidence="2">
    <location>
        <begin position="495"/>
        <end position="515"/>
    </location>
</feature>
<reference evidence="5" key="1">
    <citation type="submission" date="2020-01" db="EMBL/GenBank/DDBJ databases">
        <title>Draft genome sequence of the Termite Coptotermes fromosanus.</title>
        <authorList>
            <person name="Itakura S."/>
            <person name="Yosikawa Y."/>
            <person name="Umezawa K."/>
        </authorList>
    </citation>
    <scope>NUCLEOTIDE SEQUENCE [LARGE SCALE GENOMIC DNA]</scope>
</reference>
<feature type="domain" description="CRAL-TRIO" evidence="3">
    <location>
        <begin position="90"/>
        <end position="254"/>
    </location>
</feature>
<feature type="region of interest" description="Disordered" evidence="1">
    <location>
        <begin position="1"/>
        <end position="22"/>
    </location>
</feature>
<evidence type="ECO:0000256" key="1">
    <source>
        <dbReference type="SAM" id="MobiDB-lite"/>
    </source>
</evidence>
<dbReference type="Pfam" id="PF03765">
    <property type="entry name" value="CRAL_TRIO_N"/>
    <property type="match status" value="1"/>
</dbReference>
<evidence type="ECO:0000313" key="5">
    <source>
        <dbReference type="Proteomes" id="UP000502823"/>
    </source>
</evidence>
<protein>
    <recommendedName>
        <fullName evidence="3">CRAL-TRIO domain-containing protein</fullName>
    </recommendedName>
</protein>
<dbReference type="InterPro" id="IPR036865">
    <property type="entry name" value="CRAL-TRIO_dom_sf"/>
</dbReference>
<dbReference type="InterPro" id="IPR011074">
    <property type="entry name" value="CRAL/TRIO_N_dom"/>
</dbReference>
<keyword evidence="5" id="KW-1185">Reference proteome</keyword>
<dbReference type="Gene3D" id="1.20.5.1200">
    <property type="entry name" value="Alpha-tocopherol transfer"/>
    <property type="match status" value="1"/>
</dbReference>
<dbReference type="AlphaFoldDB" id="A0A6L2PQN3"/>
<dbReference type="Pfam" id="PF00650">
    <property type="entry name" value="CRAL_TRIO"/>
    <property type="match status" value="1"/>
</dbReference>
<dbReference type="InterPro" id="IPR032628">
    <property type="entry name" value="AC_N"/>
</dbReference>
<feature type="transmembrane region" description="Helical" evidence="2">
    <location>
        <begin position="415"/>
        <end position="435"/>
    </location>
</feature>
<evidence type="ECO:0000256" key="2">
    <source>
        <dbReference type="SAM" id="Phobius"/>
    </source>
</evidence>
<feature type="transmembrane region" description="Helical" evidence="2">
    <location>
        <begin position="527"/>
        <end position="548"/>
    </location>
</feature>
<dbReference type="GO" id="GO:1902936">
    <property type="term" value="F:phosphatidylinositol bisphosphate binding"/>
    <property type="evidence" value="ECO:0007669"/>
    <property type="project" value="TreeGrafter"/>
</dbReference>
<feature type="non-terminal residue" evidence="4">
    <location>
        <position position="615"/>
    </location>
</feature>
<dbReference type="SMART" id="SM00516">
    <property type="entry name" value="SEC14"/>
    <property type="match status" value="1"/>
</dbReference>
<dbReference type="Pfam" id="PF16214">
    <property type="entry name" value="AC_N"/>
    <property type="match status" value="1"/>
</dbReference>
<keyword evidence="2" id="KW-0472">Membrane</keyword>
<dbReference type="InterPro" id="IPR001251">
    <property type="entry name" value="CRAL-TRIO_dom"/>
</dbReference>
<accession>A0A6L2PQN3</accession>
<dbReference type="SUPFAM" id="SSF52087">
    <property type="entry name" value="CRAL/TRIO domain"/>
    <property type="match status" value="1"/>
</dbReference>
<dbReference type="GO" id="GO:0016020">
    <property type="term" value="C:membrane"/>
    <property type="evidence" value="ECO:0007669"/>
    <property type="project" value="TreeGrafter"/>
</dbReference>
<evidence type="ECO:0000313" key="4">
    <source>
        <dbReference type="EMBL" id="GFG34746.1"/>
    </source>
</evidence>
<dbReference type="InParanoid" id="A0A6L2PQN3"/>
<dbReference type="PROSITE" id="PS50191">
    <property type="entry name" value="CRAL_TRIO"/>
    <property type="match status" value="1"/>
</dbReference>
<name>A0A6L2PQN3_COPFO</name>
<dbReference type="Proteomes" id="UP000502823">
    <property type="component" value="Unassembled WGS sequence"/>
</dbReference>
<dbReference type="OrthoDB" id="1434354at2759"/>
<keyword evidence="2" id="KW-0812">Transmembrane</keyword>
<comment type="caution">
    <text evidence="4">The sequence shown here is derived from an EMBL/GenBank/DDBJ whole genome shotgun (WGS) entry which is preliminary data.</text>
</comment>
<dbReference type="PANTHER" id="PTHR10174:SF226">
    <property type="entry name" value="CLAVESIN-1-LIKE PROTEIN"/>
    <property type="match status" value="1"/>
</dbReference>
<evidence type="ECO:0000259" key="3">
    <source>
        <dbReference type="PROSITE" id="PS50191"/>
    </source>
</evidence>
<dbReference type="Gene3D" id="1.10.8.20">
    <property type="entry name" value="N-terminal domain of phosphatidylinositol transfer protein sec14p"/>
    <property type="match status" value="2"/>
</dbReference>
<dbReference type="Gene3D" id="3.40.525.10">
    <property type="entry name" value="CRAL-TRIO lipid binding domain"/>
    <property type="match status" value="1"/>
</dbReference>
<dbReference type="SUPFAM" id="SSF46938">
    <property type="entry name" value="CRAL/TRIO N-terminal domain"/>
    <property type="match status" value="2"/>
</dbReference>
<dbReference type="PRINTS" id="PR00180">
    <property type="entry name" value="CRETINALDHBP"/>
</dbReference>
<gene>
    <name evidence="4" type="ORF">Cfor_04626</name>
</gene>
<proteinExistence type="predicted"/>
<feature type="compositionally biased region" description="Basic and acidic residues" evidence="1">
    <location>
        <begin position="1"/>
        <end position="17"/>
    </location>
</feature>
<organism evidence="4 5">
    <name type="scientific">Coptotermes formosanus</name>
    <name type="common">Formosan subterranean termite</name>
    <dbReference type="NCBI Taxonomy" id="36987"/>
    <lineage>
        <taxon>Eukaryota</taxon>
        <taxon>Metazoa</taxon>
        <taxon>Ecdysozoa</taxon>
        <taxon>Arthropoda</taxon>
        <taxon>Hexapoda</taxon>
        <taxon>Insecta</taxon>
        <taxon>Pterygota</taxon>
        <taxon>Neoptera</taxon>
        <taxon>Polyneoptera</taxon>
        <taxon>Dictyoptera</taxon>
        <taxon>Blattodea</taxon>
        <taxon>Blattoidea</taxon>
        <taxon>Termitoidae</taxon>
        <taxon>Rhinotermitidae</taxon>
        <taxon>Coptotermes</taxon>
    </lineage>
</organism>
<dbReference type="CDD" id="cd00170">
    <property type="entry name" value="SEC14"/>
    <property type="match status" value="1"/>
</dbReference>